<sequence>MFEILITIAIATFAVVVLVKSAKKKASGQCDCGSCSSQCPMYKDKKQK</sequence>
<comment type="caution">
    <text evidence="1">The sequence shown here is derived from an EMBL/GenBank/DDBJ whole genome shotgun (WGS) entry which is preliminary data.</text>
</comment>
<organism evidence="1 2">
    <name type="scientific">Clostridium homopropionicum DSM 5847</name>
    <dbReference type="NCBI Taxonomy" id="1121318"/>
    <lineage>
        <taxon>Bacteria</taxon>
        <taxon>Bacillati</taxon>
        <taxon>Bacillota</taxon>
        <taxon>Clostridia</taxon>
        <taxon>Eubacteriales</taxon>
        <taxon>Clostridiaceae</taxon>
        <taxon>Clostridium</taxon>
    </lineage>
</organism>
<accession>A0A0L6ZEK9</accession>
<name>A0A0L6ZEK9_9CLOT</name>
<dbReference type="Pfam" id="PF12669">
    <property type="entry name" value="FeoB_associated"/>
    <property type="match status" value="1"/>
</dbReference>
<gene>
    <name evidence="1" type="ORF">CLHOM_00950</name>
</gene>
<reference evidence="2" key="1">
    <citation type="submission" date="2015-08" db="EMBL/GenBank/DDBJ databases">
        <title>Genome sequence of the strict anaerobe Clostridium homopropionicum LuHBu1 (DSM 5847T).</title>
        <authorList>
            <person name="Poehlein A."/>
            <person name="Beck M."/>
            <person name="Schiel-Bengelsdorf B."/>
            <person name="Bengelsdorf F.R."/>
            <person name="Daniel R."/>
            <person name="Duerre P."/>
        </authorList>
    </citation>
    <scope>NUCLEOTIDE SEQUENCE [LARGE SCALE GENOMIC DNA]</scope>
    <source>
        <strain evidence="2">DSM 5847</strain>
    </source>
</reference>
<evidence type="ECO:0000313" key="2">
    <source>
        <dbReference type="Proteomes" id="UP000037043"/>
    </source>
</evidence>
<dbReference type="STRING" id="36844.SAMN04488501_105131"/>
<protein>
    <submittedName>
        <fullName evidence="1">Virus attachment protein p12 family protein</fullName>
    </submittedName>
</protein>
<keyword evidence="2" id="KW-1185">Reference proteome</keyword>
<dbReference type="Proteomes" id="UP000037043">
    <property type="component" value="Unassembled WGS sequence"/>
</dbReference>
<dbReference type="RefSeq" id="WP_074782807.1">
    <property type="nucleotide sequence ID" value="NZ_LHUR01000005.1"/>
</dbReference>
<evidence type="ECO:0000313" key="1">
    <source>
        <dbReference type="EMBL" id="KOA21424.1"/>
    </source>
</evidence>
<dbReference type="PATRIC" id="fig|1121318.3.peg.94"/>
<proteinExistence type="predicted"/>
<dbReference type="AlphaFoldDB" id="A0A0L6ZEK9"/>
<dbReference type="EMBL" id="LHUR01000005">
    <property type="protein sequence ID" value="KOA21424.1"/>
    <property type="molecule type" value="Genomic_DNA"/>
</dbReference>